<evidence type="ECO:0000313" key="1">
    <source>
        <dbReference type="EMBL" id="KAJ5383190.1"/>
    </source>
</evidence>
<proteinExistence type="predicted"/>
<accession>A0A9W9SS87</accession>
<dbReference type="RefSeq" id="XP_056582966.1">
    <property type="nucleotide sequence ID" value="XM_056718831.1"/>
</dbReference>
<dbReference type="AlphaFoldDB" id="A0A9W9SS87"/>
<keyword evidence="2" id="KW-1185">Reference proteome</keyword>
<sequence length="119" mass="13309">MQESAASVHKVSIPSVSAKPARINWETGIECLIRAWFSSCSSLNFSVLRLRLSIGLHIRGRDLHSSLPIVDYSRLKDRGNFPGFIGTSHNLPDFIPLLSVSRIVTFSHLLFFIARFGNL</sequence>
<gene>
    <name evidence="1" type="ORF">N7517_001101</name>
</gene>
<name>A0A9W9SS87_9EURO</name>
<dbReference type="OrthoDB" id="4364473at2759"/>
<evidence type="ECO:0000313" key="2">
    <source>
        <dbReference type="Proteomes" id="UP001147752"/>
    </source>
</evidence>
<dbReference type="Proteomes" id="UP001147752">
    <property type="component" value="Unassembled WGS sequence"/>
</dbReference>
<reference evidence="1" key="2">
    <citation type="journal article" date="2023" name="IMA Fungus">
        <title>Comparative genomic study of the Penicillium genus elucidates a diverse pangenome and 15 lateral gene transfer events.</title>
        <authorList>
            <person name="Petersen C."/>
            <person name="Sorensen T."/>
            <person name="Nielsen M.R."/>
            <person name="Sondergaard T.E."/>
            <person name="Sorensen J.L."/>
            <person name="Fitzpatrick D.A."/>
            <person name="Frisvad J.C."/>
            <person name="Nielsen K.L."/>
        </authorList>
    </citation>
    <scope>NUCLEOTIDE SEQUENCE</scope>
    <source>
        <strain evidence="1">IBT 3081</strain>
    </source>
</reference>
<reference evidence="1" key="1">
    <citation type="submission" date="2022-12" db="EMBL/GenBank/DDBJ databases">
        <authorList>
            <person name="Petersen C."/>
        </authorList>
    </citation>
    <scope>NUCLEOTIDE SEQUENCE</scope>
    <source>
        <strain evidence="1">IBT 3081</strain>
    </source>
</reference>
<protein>
    <submittedName>
        <fullName evidence="1">Uncharacterized protein</fullName>
    </submittedName>
</protein>
<dbReference type="GeneID" id="81458014"/>
<organism evidence="1 2">
    <name type="scientific">Penicillium concentricum</name>
    <dbReference type="NCBI Taxonomy" id="293559"/>
    <lineage>
        <taxon>Eukaryota</taxon>
        <taxon>Fungi</taxon>
        <taxon>Dikarya</taxon>
        <taxon>Ascomycota</taxon>
        <taxon>Pezizomycotina</taxon>
        <taxon>Eurotiomycetes</taxon>
        <taxon>Eurotiomycetidae</taxon>
        <taxon>Eurotiales</taxon>
        <taxon>Aspergillaceae</taxon>
        <taxon>Penicillium</taxon>
    </lineage>
</organism>
<comment type="caution">
    <text evidence="1">The sequence shown here is derived from an EMBL/GenBank/DDBJ whole genome shotgun (WGS) entry which is preliminary data.</text>
</comment>
<dbReference type="EMBL" id="JAPZBT010000001">
    <property type="protein sequence ID" value="KAJ5383190.1"/>
    <property type="molecule type" value="Genomic_DNA"/>
</dbReference>